<dbReference type="AlphaFoldDB" id="A0A3N4RRI5"/>
<comment type="caution">
    <text evidence="1">The sequence shown here is derived from an EMBL/GenBank/DDBJ whole genome shotgun (WGS) entry which is preliminary data.</text>
</comment>
<reference evidence="1 2" key="1">
    <citation type="submission" date="2018-11" db="EMBL/GenBank/DDBJ databases">
        <title>Sequencing the genomes of 1000 actinobacteria strains.</title>
        <authorList>
            <person name="Klenk H.-P."/>
        </authorList>
    </citation>
    <scope>NUCLEOTIDE SEQUENCE [LARGE SCALE GENOMIC DNA]</scope>
    <source>
        <strain evidence="1 2">DSM 44781</strain>
    </source>
</reference>
<accession>A0A3N4RRI5</accession>
<gene>
    <name evidence="1" type="ORF">EDD38_4360</name>
</gene>
<dbReference type="Proteomes" id="UP000266906">
    <property type="component" value="Unassembled WGS sequence"/>
</dbReference>
<keyword evidence="2" id="KW-1185">Reference proteome</keyword>
<proteinExistence type="predicted"/>
<dbReference type="RefSeq" id="WP_123819191.1">
    <property type="nucleotide sequence ID" value="NZ_RKQG01000001.1"/>
</dbReference>
<sequence>MGPLASWRAATAVLPRRTALRLLGASAVTAALAACSGKSLPGSGGAGIAVVALGKFAAGTWKVSAPDAHYHDATLTVTESGTWTGEFVDEPDQDPTIMSGTWTLAGQRLQLTIDDRDGTAADVPADVAGDASAAFTWTYQGREEYPDRIQAHYTAESGTLTLTVGPADSRPQKPLTITAVRS</sequence>
<dbReference type="EMBL" id="RKQG01000001">
    <property type="protein sequence ID" value="RPE35993.1"/>
    <property type="molecule type" value="Genomic_DNA"/>
</dbReference>
<protein>
    <recommendedName>
        <fullName evidence="3">Lipocalin-like domain-containing protein</fullName>
    </recommendedName>
</protein>
<evidence type="ECO:0000313" key="1">
    <source>
        <dbReference type="EMBL" id="RPE35993.1"/>
    </source>
</evidence>
<organism evidence="1 2">
    <name type="scientific">Kitasatospora cineracea</name>
    <dbReference type="NCBI Taxonomy" id="88074"/>
    <lineage>
        <taxon>Bacteria</taxon>
        <taxon>Bacillati</taxon>
        <taxon>Actinomycetota</taxon>
        <taxon>Actinomycetes</taxon>
        <taxon>Kitasatosporales</taxon>
        <taxon>Streptomycetaceae</taxon>
        <taxon>Kitasatospora</taxon>
    </lineage>
</organism>
<evidence type="ECO:0008006" key="3">
    <source>
        <dbReference type="Google" id="ProtNLM"/>
    </source>
</evidence>
<name>A0A3N4RRI5_9ACTN</name>
<evidence type="ECO:0000313" key="2">
    <source>
        <dbReference type="Proteomes" id="UP000266906"/>
    </source>
</evidence>